<evidence type="ECO:0000259" key="1">
    <source>
        <dbReference type="Pfam" id="PF03235"/>
    </source>
</evidence>
<dbReference type="OrthoDB" id="3654724at2"/>
<dbReference type="Proteomes" id="UP000274391">
    <property type="component" value="Unassembled WGS sequence"/>
</dbReference>
<dbReference type="EMBL" id="RQVS01000021">
    <property type="protein sequence ID" value="RRJ85707.1"/>
    <property type="molecule type" value="Genomic_DNA"/>
</dbReference>
<keyword evidence="3" id="KW-1185">Reference proteome</keyword>
<dbReference type="RefSeq" id="WP_124973932.1">
    <property type="nucleotide sequence ID" value="NZ_RQVS01000021.1"/>
</dbReference>
<evidence type="ECO:0000313" key="2">
    <source>
        <dbReference type="EMBL" id="RRJ85707.1"/>
    </source>
</evidence>
<proteinExistence type="predicted"/>
<organism evidence="2 3">
    <name type="scientific">Gulosibacter macacae</name>
    <dbReference type="NCBI Taxonomy" id="2488791"/>
    <lineage>
        <taxon>Bacteria</taxon>
        <taxon>Bacillati</taxon>
        <taxon>Actinomycetota</taxon>
        <taxon>Actinomycetes</taxon>
        <taxon>Micrococcales</taxon>
        <taxon>Microbacteriaceae</taxon>
        <taxon>Gulosibacter</taxon>
    </lineage>
</organism>
<reference evidence="2 3" key="1">
    <citation type="submission" date="2018-11" db="EMBL/GenBank/DDBJ databases">
        <title>YIM 102482-1 draft genome.</title>
        <authorList>
            <person name="Li G."/>
            <person name="Jiang Y."/>
        </authorList>
    </citation>
    <scope>NUCLEOTIDE SEQUENCE [LARGE SCALE GENOMIC DNA]</scope>
    <source>
        <strain evidence="2 3">YIM 102482-1</strain>
    </source>
</reference>
<dbReference type="InterPro" id="IPR004919">
    <property type="entry name" value="GmrSD_N"/>
</dbReference>
<sequence>MKGYPTTFLGLFDPPTSDRPAITQIEIPIIQRDYAQGRKDDEATLIRDRFLDALIAAARSDEGMGLDFIYGELRSGVLRPLDGQQRLTTLFLMHWYIASRAQTLDSNAAWLCFSYATRPTARSFTAALATHPYPGESQTPSEWITDQPWYLYPWRQDPTIASMLVILDAIHIRFAGRDDEFTAIWQRLERRPTESSPGAIWFLFLPVEDMEYGEDLYIKMNSRGKPLTPFEVFKADVETIIKEADPARYRHLAESIDGAWTDVLWSYEKLYGGDKTVDDEFMRYLTFIVEICEWRDGAPERRWRDKDSRQLLPLEERARLALADPGNGYAERNRDFFFHAFDTWVGTDPAEVFNGLFAVGKTRNDSLPLFSSTSDLLGACLTRYGSEFSAQETLLLFAVLLARQAGETLTTGDVQRRLRSLRNITAAFLDRDRYMSDYVASTERLILQGVFDGMAGFRDYWVTDESLKWRWMDQHPEVIPAIHELEDNLLMRGRIQAIDLQPEMLSTRARAFDEVSERTLRDLFGATLLTKGDYSRDVKWGGKVRQLGSSQKDDSWMDLLTTGKREDLAFIRDPLMALLDDYSARRSSGSAEGKETLDAIRSEWLAERESRSYFDWRYYLSRYEGARSSVGDGYFHNKTYDQTLGGFSYRHLRILYGGSYVSRFSDALLRAAWVEGGLRDVVEEPNWFREDDPGLRLKGSAVEIHCMEDGFRVDVPHERPDVSATVRSVLDQFAATGDGLVPVQQSFNGIRQVDSEDRIQLCVRLVRMLVAD</sequence>
<comment type="caution">
    <text evidence="2">The sequence shown here is derived from an EMBL/GenBank/DDBJ whole genome shotgun (WGS) entry which is preliminary data.</text>
</comment>
<feature type="domain" description="GmrSD restriction endonucleases N-terminal" evidence="1">
    <location>
        <begin position="24"/>
        <end position="236"/>
    </location>
</feature>
<accession>A0A3P3VTR9</accession>
<gene>
    <name evidence="2" type="ORF">EG850_12350</name>
</gene>
<dbReference type="Pfam" id="PF03235">
    <property type="entry name" value="GmrSD_N"/>
    <property type="match status" value="1"/>
</dbReference>
<protein>
    <submittedName>
        <fullName evidence="2">DUF262 domain-containing protein</fullName>
    </submittedName>
</protein>
<name>A0A3P3VTR9_9MICO</name>
<evidence type="ECO:0000313" key="3">
    <source>
        <dbReference type="Proteomes" id="UP000274391"/>
    </source>
</evidence>
<dbReference type="AlphaFoldDB" id="A0A3P3VTR9"/>